<proteinExistence type="predicted"/>
<dbReference type="EMBL" id="LDEV01003269">
    <property type="protein sequence ID" value="KLJ06172.1"/>
    <property type="molecule type" value="Genomic_DNA"/>
</dbReference>
<gene>
    <name evidence="1" type="ORF">EMPG_10401</name>
</gene>
<sequence length="93" mass="10844">MSSKTPQNSQKTASPAQIWLKPKPFFFLYQFLGNYERTIQNALRASGLQFDDRSRVLFQCLDHGAIELYVRCPYVCRRLPEDAPGYDWGDDYC</sequence>
<accession>A0A0H1B593</accession>
<evidence type="ECO:0000313" key="1">
    <source>
        <dbReference type="EMBL" id="KLJ06172.1"/>
    </source>
</evidence>
<name>A0A0H1B593_9EURO</name>
<dbReference type="OrthoDB" id="4186099at2759"/>
<organism evidence="1 2">
    <name type="scientific">Blastomyces silverae</name>
    <dbReference type="NCBI Taxonomy" id="2060906"/>
    <lineage>
        <taxon>Eukaryota</taxon>
        <taxon>Fungi</taxon>
        <taxon>Dikarya</taxon>
        <taxon>Ascomycota</taxon>
        <taxon>Pezizomycotina</taxon>
        <taxon>Eurotiomycetes</taxon>
        <taxon>Eurotiomycetidae</taxon>
        <taxon>Onygenales</taxon>
        <taxon>Ajellomycetaceae</taxon>
        <taxon>Blastomyces</taxon>
    </lineage>
</organism>
<keyword evidence="2" id="KW-1185">Reference proteome</keyword>
<comment type="caution">
    <text evidence="1">The sequence shown here is derived from an EMBL/GenBank/DDBJ whole genome shotgun (WGS) entry which is preliminary data.</text>
</comment>
<dbReference type="AlphaFoldDB" id="A0A0H1B593"/>
<reference evidence="2" key="1">
    <citation type="journal article" date="2015" name="PLoS Genet.">
        <title>The dynamic genome and transcriptome of the human fungal pathogen Blastomyces and close relative Emmonsia.</title>
        <authorList>
            <person name="Munoz J.F."/>
            <person name="Gauthier G.M."/>
            <person name="Desjardins C.A."/>
            <person name="Gallo J.E."/>
            <person name="Holder J."/>
            <person name="Sullivan T.D."/>
            <person name="Marty A.J."/>
            <person name="Carmen J.C."/>
            <person name="Chen Z."/>
            <person name="Ding L."/>
            <person name="Gujja S."/>
            <person name="Magrini V."/>
            <person name="Misas E."/>
            <person name="Mitreva M."/>
            <person name="Priest M."/>
            <person name="Saif S."/>
            <person name="Whiston E.A."/>
            <person name="Young S."/>
            <person name="Zeng Q."/>
            <person name="Goldman W.E."/>
            <person name="Mardis E.R."/>
            <person name="Taylor J.W."/>
            <person name="McEwen J.G."/>
            <person name="Clay O.K."/>
            <person name="Klein B.S."/>
            <person name="Cuomo C.A."/>
        </authorList>
    </citation>
    <scope>NUCLEOTIDE SEQUENCE [LARGE SCALE GENOMIC DNA]</scope>
    <source>
        <strain evidence="2">UAMH 139</strain>
    </source>
</reference>
<evidence type="ECO:0000313" key="2">
    <source>
        <dbReference type="Proteomes" id="UP000053573"/>
    </source>
</evidence>
<dbReference type="Proteomes" id="UP000053573">
    <property type="component" value="Unassembled WGS sequence"/>
</dbReference>
<protein>
    <submittedName>
        <fullName evidence="1">Uncharacterized protein</fullName>
    </submittedName>
</protein>